<feature type="binding site" evidence="3">
    <location>
        <position position="110"/>
    </location>
    <ligand>
        <name>a divalent metal cation</name>
        <dbReference type="ChEBI" id="CHEBI:60240"/>
        <label>1</label>
    </ligand>
</feature>
<name>A0A0G1ZIV6_9BACT</name>
<dbReference type="SUPFAM" id="SSF51556">
    <property type="entry name" value="Metallo-dependent hydrolases"/>
    <property type="match status" value="1"/>
</dbReference>
<dbReference type="EMBL" id="LCRA01000005">
    <property type="protein sequence ID" value="KKW27937.1"/>
    <property type="molecule type" value="Genomic_DNA"/>
</dbReference>
<dbReference type="InterPro" id="IPR032466">
    <property type="entry name" value="Metal_Hydrolase"/>
</dbReference>
<organism evidence="4 5">
    <name type="scientific">Candidatus Kaiserbacteria bacterium GW2011_GWB1_52_6</name>
    <dbReference type="NCBI Taxonomy" id="1618674"/>
    <lineage>
        <taxon>Bacteria</taxon>
        <taxon>Candidatus Kaiseribacteriota</taxon>
    </lineage>
</organism>
<evidence type="ECO:0000313" key="5">
    <source>
        <dbReference type="Proteomes" id="UP000034185"/>
    </source>
</evidence>
<keyword evidence="1 3" id="KW-0479">Metal-binding</keyword>
<evidence type="ECO:0000256" key="3">
    <source>
        <dbReference type="PIRSR" id="PIRSR005902-1"/>
    </source>
</evidence>
<dbReference type="InterPro" id="IPR001130">
    <property type="entry name" value="TatD-like"/>
</dbReference>
<dbReference type="PIRSF" id="PIRSF005902">
    <property type="entry name" value="DNase_TatD"/>
    <property type="match status" value="1"/>
</dbReference>
<dbReference type="InterPro" id="IPR015991">
    <property type="entry name" value="TatD/YcfH-like"/>
</dbReference>
<dbReference type="GO" id="GO:0004536">
    <property type="term" value="F:DNA nuclease activity"/>
    <property type="evidence" value="ECO:0007669"/>
    <property type="project" value="InterPro"/>
</dbReference>
<feature type="binding site" evidence="3">
    <location>
        <position position="180"/>
    </location>
    <ligand>
        <name>a divalent metal cation</name>
        <dbReference type="ChEBI" id="CHEBI:60240"/>
        <label>2</label>
    </ligand>
</feature>
<gene>
    <name evidence="4" type="ORF">UY70_C0005G0001</name>
</gene>
<accession>A0A0G1ZIV6</accession>
<dbReference type="CDD" id="cd01310">
    <property type="entry name" value="TatD_DNAse"/>
    <property type="match status" value="1"/>
</dbReference>
<feature type="binding site" evidence="3">
    <location>
        <position position="228"/>
    </location>
    <ligand>
        <name>a divalent metal cation</name>
        <dbReference type="ChEBI" id="CHEBI:60240"/>
        <label>1</label>
    </ligand>
</feature>
<feature type="binding site" evidence="3">
    <location>
        <position position="9"/>
    </location>
    <ligand>
        <name>a divalent metal cation</name>
        <dbReference type="ChEBI" id="CHEBI:60240"/>
        <label>1</label>
    </ligand>
</feature>
<dbReference type="PANTHER" id="PTHR46124">
    <property type="entry name" value="D-AMINOACYL-TRNA DEACYLASE"/>
    <property type="match status" value="1"/>
</dbReference>
<dbReference type="Pfam" id="PF01026">
    <property type="entry name" value="TatD_DNase"/>
    <property type="match status" value="1"/>
</dbReference>
<dbReference type="Proteomes" id="UP000034185">
    <property type="component" value="Unassembled WGS sequence"/>
</dbReference>
<dbReference type="PROSITE" id="PS01137">
    <property type="entry name" value="TATD_1"/>
    <property type="match status" value="1"/>
</dbReference>
<dbReference type="GO" id="GO:0005829">
    <property type="term" value="C:cytosol"/>
    <property type="evidence" value="ECO:0007669"/>
    <property type="project" value="TreeGrafter"/>
</dbReference>
<evidence type="ECO:0000313" key="4">
    <source>
        <dbReference type="EMBL" id="KKW27937.1"/>
    </source>
</evidence>
<dbReference type="NCBIfam" id="TIGR00010">
    <property type="entry name" value="YchF/TatD family DNA exonuclease"/>
    <property type="match status" value="1"/>
</dbReference>
<evidence type="ECO:0000256" key="2">
    <source>
        <dbReference type="ARBA" id="ARBA00022801"/>
    </source>
</evidence>
<feature type="binding site" evidence="3">
    <location>
        <position position="7"/>
    </location>
    <ligand>
        <name>a divalent metal cation</name>
        <dbReference type="ChEBI" id="CHEBI:60240"/>
        <label>1</label>
    </ligand>
</feature>
<proteinExistence type="predicted"/>
<dbReference type="FunFam" id="3.20.20.140:FF:000005">
    <property type="entry name" value="TatD family hydrolase"/>
    <property type="match status" value="1"/>
</dbReference>
<dbReference type="GO" id="GO:0046872">
    <property type="term" value="F:metal ion binding"/>
    <property type="evidence" value="ECO:0007669"/>
    <property type="project" value="UniProtKB-KW"/>
</dbReference>
<dbReference type="PANTHER" id="PTHR46124:SF2">
    <property type="entry name" value="D-AMINOACYL-TRNA DEACYLASE"/>
    <property type="match status" value="1"/>
</dbReference>
<protein>
    <recommendedName>
        <fullName evidence="6">Hydrolase, TatD family</fullName>
    </recommendedName>
</protein>
<dbReference type="GO" id="GO:0016788">
    <property type="term" value="F:hydrolase activity, acting on ester bonds"/>
    <property type="evidence" value="ECO:0007669"/>
    <property type="project" value="InterPro"/>
</dbReference>
<dbReference type="Gene3D" id="3.20.20.140">
    <property type="entry name" value="Metal-dependent hydrolases"/>
    <property type="match status" value="1"/>
</dbReference>
<reference evidence="4 5" key="1">
    <citation type="journal article" date="2015" name="Nature">
        <title>rRNA introns, odd ribosomes, and small enigmatic genomes across a large radiation of phyla.</title>
        <authorList>
            <person name="Brown C.T."/>
            <person name="Hug L.A."/>
            <person name="Thomas B.C."/>
            <person name="Sharon I."/>
            <person name="Castelle C.J."/>
            <person name="Singh A."/>
            <person name="Wilkins M.J."/>
            <person name="Williams K.H."/>
            <person name="Banfield J.F."/>
        </authorList>
    </citation>
    <scope>NUCLEOTIDE SEQUENCE [LARGE SCALE GENOMIC DNA]</scope>
</reference>
<dbReference type="InterPro" id="IPR018228">
    <property type="entry name" value="DNase_TatD-rel_CS"/>
</dbReference>
<evidence type="ECO:0000256" key="1">
    <source>
        <dbReference type="ARBA" id="ARBA00022723"/>
    </source>
</evidence>
<feature type="binding site" evidence="3">
    <location>
        <position position="147"/>
    </location>
    <ligand>
        <name>a divalent metal cation</name>
        <dbReference type="ChEBI" id="CHEBI:60240"/>
        <label>2</label>
    </ligand>
</feature>
<dbReference type="AlphaFoldDB" id="A0A0G1ZIV6"/>
<keyword evidence="2" id="KW-0378">Hydrolase</keyword>
<dbReference type="PATRIC" id="fig|1618674.3.peg.146"/>
<sequence>MKYFDAHTHVNFAAYEGDREATILRAKEAGVGMNVVGTQLDTSKEAVALAEKYDNVYATIGLHPIHTSKSYHDVSELGVGGKEFTSRGEVFNKAIYRPIGVSERVIAIGECGLDYYRADESTKSLQVEAFVQQIELANTLQKPLMLHIRNPLPQSSSEASAYDDALEIIRTHAKVQGDVHFFAGDWAMAKKFLDLGFTLSFTGVITFTHDYDDVIKNAPLDSILCETDAPYVTPVPHRGKRNEPAYVIEVVRAIAKIRGEDFEIVSRQLLVNTQRVFSIPI</sequence>
<comment type="caution">
    <text evidence="4">The sequence shown here is derived from an EMBL/GenBank/DDBJ whole genome shotgun (WGS) entry which is preliminary data.</text>
</comment>
<evidence type="ECO:0008006" key="6">
    <source>
        <dbReference type="Google" id="ProtNLM"/>
    </source>
</evidence>